<accession>A0A7C3WQ48</accession>
<feature type="transmembrane region" description="Helical" evidence="1">
    <location>
        <begin position="43"/>
        <end position="61"/>
    </location>
</feature>
<proteinExistence type="predicted"/>
<feature type="transmembrane region" description="Helical" evidence="1">
    <location>
        <begin position="82"/>
        <end position="107"/>
    </location>
</feature>
<gene>
    <name evidence="2" type="ORF">ENV88_07700</name>
</gene>
<feature type="transmembrane region" description="Helical" evidence="1">
    <location>
        <begin position="208"/>
        <end position="231"/>
    </location>
</feature>
<sequence length="265" mass="30122">MAAAITTALGPLLFLPTFIEWGMNPLLINVLTPQAPTNRYMVWMDTVALVTTVLLTIFYYVSLRKKLFRFENTGLKLAFEKILKSFFFAVLVLTPVYVTLVYCYAFFRVPFTLVGLPEPVVLRPMSMVRFGFMASYFLPFLFYYLVIAVLFYGFMRYKGGQVSLLKEIVVNSIIISLGSMIFLLYYYVPIYLGMSQTLSWTYVFGGVPLAMIYYTVVPVISIITVSTITFFNRKTGSVWPGAFISALLVTWYNVAFAAFHAAMPP</sequence>
<feature type="transmembrane region" description="Helical" evidence="1">
    <location>
        <begin position="243"/>
        <end position="263"/>
    </location>
</feature>
<keyword evidence="1" id="KW-1133">Transmembrane helix</keyword>
<keyword evidence="1" id="KW-0472">Membrane</keyword>
<evidence type="ECO:0000256" key="1">
    <source>
        <dbReference type="SAM" id="Phobius"/>
    </source>
</evidence>
<feature type="transmembrane region" description="Helical" evidence="1">
    <location>
        <begin position="127"/>
        <end position="152"/>
    </location>
</feature>
<feature type="transmembrane region" description="Helical" evidence="1">
    <location>
        <begin position="164"/>
        <end position="188"/>
    </location>
</feature>
<dbReference type="AlphaFoldDB" id="A0A7C3WQ48"/>
<organism evidence="2">
    <name type="scientific">Thermofilum pendens</name>
    <dbReference type="NCBI Taxonomy" id="2269"/>
    <lineage>
        <taxon>Archaea</taxon>
        <taxon>Thermoproteota</taxon>
        <taxon>Thermoprotei</taxon>
        <taxon>Thermofilales</taxon>
        <taxon>Thermofilaceae</taxon>
        <taxon>Thermofilum</taxon>
    </lineage>
</organism>
<comment type="caution">
    <text evidence="2">The sequence shown here is derived from an EMBL/GenBank/DDBJ whole genome shotgun (WGS) entry which is preliminary data.</text>
</comment>
<keyword evidence="1" id="KW-0812">Transmembrane</keyword>
<name>A0A7C3WQ48_THEPE</name>
<protein>
    <submittedName>
        <fullName evidence="2">Uncharacterized protein</fullName>
    </submittedName>
</protein>
<dbReference type="EMBL" id="DTIB01000134">
    <property type="protein sequence ID" value="HGB25883.1"/>
    <property type="molecule type" value="Genomic_DNA"/>
</dbReference>
<evidence type="ECO:0000313" key="2">
    <source>
        <dbReference type="EMBL" id="HGB25883.1"/>
    </source>
</evidence>
<reference evidence="2" key="1">
    <citation type="journal article" date="2020" name="mSystems">
        <title>Genome- and Community-Level Interaction Insights into Carbon Utilization and Element Cycling Functions of Hydrothermarchaeota in Hydrothermal Sediment.</title>
        <authorList>
            <person name="Zhou Z."/>
            <person name="Liu Y."/>
            <person name="Xu W."/>
            <person name="Pan J."/>
            <person name="Luo Z.H."/>
            <person name="Li M."/>
        </authorList>
    </citation>
    <scope>NUCLEOTIDE SEQUENCE [LARGE SCALE GENOMIC DNA]</scope>
    <source>
        <strain evidence="2">SpSt-8</strain>
    </source>
</reference>